<dbReference type="CDD" id="cd02440">
    <property type="entry name" value="AdoMet_MTases"/>
    <property type="match status" value="1"/>
</dbReference>
<dbReference type="SUPFAM" id="SSF53335">
    <property type="entry name" value="S-adenosyl-L-methionine-dependent methyltransferases"/>
    <property type="match status" value="1"/>
</dbReference>
<dbReference type="Pfam" id="PF17827">
    <property type="entry name" value="PrmC_N"/>
    <property type="match status" value="1"/>
</dbReference>
<keyword evidence="1 5" id="KW-0489">Methyltransferase</keyword>
<dbReference type="Gene3D" id="1.10.8.10">
    <property type="entry name" value="DNA helicase RuvA subunit, C-terminal domain"/>
    <property type="match status" value="1"/>
</dbReference>
<evidence type="ECO:0000256" key="1">
    <source>
        <dbReference type="ARBA" id="ARBA00022603"/>
    </source>
</evidence>
<dbReference type="InterPro" id="IPR050320">
    <property type="entry name" value="N5-glutamine_MTase"/>
</dbReference>
<feature type="binding site" evidence="5">
    <location>
        <begin position="182"/>
        <end position="185"/>
    </location>
    <ligand>
        <name>substrate</name>
    </ligand>
</feature>
<reference evidence="8 9" key="1">
    <citation type="journal article" date="2005" name="Nucleic Acids Res.">
        <title>Genomic blueprint of Hahella chejuensis, a marine microbe producing an algicidal agent.</title>
        <authorList>
            <person name="Jeong H."/>
            <person name="Yim J.H."/>
            <person name="Lee C."/>
            <person name="Choi S.-H."/>
            <person name="Park Y.K."/>
            <person name="Yoon S.H."/>
            <person name="Hur C.-G."/>
            <person name="Kang H.-Y."/>
            <person name="Kim D."/>
            <person name="Lee H.H."/>
            <person name="Park K.H."/>
            <person name="Park S.-H."/>
            <person name="Park H.-S."/>
            <person name="Lee H.K."/>
            <person name="Oh T.K."/>
            <person name="Kim J.F."/>
        </authorList>
    </citation>
    <scope>NUCLEOTIDE SEQUENCE [LARGE SCALE GENOMIC DNA]</scope>
    <source>
        <strain evidence="8 9">KCTC 2396</strain>
    </source>
</reference>
<dbReference type="HAMAP" id="MF_02126">
    <property type="entry name" value="RF_methyltr_PrmC"/>
    <property type="match status" value="1"/>
</dbReference>
<sequence>MRIDEALAWAKSRLETESPRLDAEVLLAHVLGKGRTYLISHNDSVLDEPALQAYQRLIAERETGRPVAHLIGKREFWSLEFQVSPATLIPRPETELLVELVLEEAAPAGAKVLDLGTGTGAIACALAHERPDWRFTAVDVSQEAVELATTNVLSLGLTNVRCLRSNWYDAVGDEQFHVIVSNPPYIDALDIHLTQGDVRFEPASALVAADHGLADIRMIAAGAGRHLLAGGLLAVEHGYDQGAAAREIFSTAGYVDVRTHQDLAGHDRITLGRLPE</sequence>
<evidence type="ECO:0000313" key="9">
    <source>
        <dbReference type="Proteomes" id="UP000000238"/>
    </source>
</evidence>
<comment type="catalytic activity">
    <reaction evidence="4 5">
        <text>L-glutaminyl-[peptide chain release factor] + S-adenosyl-L-methionine = N(5)-methyl-L-glutaminyl-[peptide chain release factor] + S-adenosyl-L-homocysteine + H(+)</text>
        <dbReference type="Rhea" id="RHEA:42896"/>
        <dbReference type="Rhea" id="RHEA-COMP:10271"/>
        <dbReference type="Rhea" id="RHEA-COMP:10272"/>
        <dbReference type="ChEBI" id="CHEBI:15378"/>
        <dbReference type="ChEBI" id="CHEBI:30011"/>
        <dbReference type="ChEBI" id="CHEBI:57856"/>
        <dbReference type="ChEBI" id="CHEBI:59789"/>
        <dbReference type="ChEBI" id="CHEBI:61891"/>
        <dbReference type="EC" id="2.1.1.297"/>
    </reaction>
</comment>
<evidence type="ECO:0000313" key="8">
    <source>
        <dbReference type="EMBL" id="ABC28580.1"/>
    </source>
</evidence>
<feature type="domain" description="Release factor glutamine methyltransferase N-terminal" evidence="7">
    <location>
        <begin position="5"/>
        <end position="72"/>
    </location>
</feature>
<dbReference type="eggNOG" id="COG2890">
    <property type="taxonomic scope" value="Bacteria"/>
</dbReference>
<keyword evidence="9" id="KW-1185">Reference proteome</keyword>
<keyword evidence="3 5" id="KW-0949">S-adenosyl-L-methionine</keyword>
<dbReference type="RefSeq" id="WP_011395652.1">
    <property type="nucleotide sequence ID" value="NC_007645.1"/>
</dbReference>
<dbReference type="InterPro" id="IPR019874">
    <property type="entry name" value="RF_methyltr_PrmC"/>
</dbReference>
<dbReference type="PANTHER" id="PTHR18895">
    <property type="entry name" value="HEMK METHYLTRANSFERASE"/>
    <property type="match status" value="1"/>
</dbReference>
<dbReference type="InterPro" id="IPR040758">
    <property type="entry name" value="PrmC_N"/>
</dbReference>
<keyword evidence="2 5" id="KW-0808">Transferase</keyword>
<dbReference type="EC" id="2.1.1.297" evidence="5"/>
<dbReference type="AlphaFoldDB" id="Q2SL94"/>
<evidence type="ECO:0000256" key="5">
    <source>
        <dbReference type="HAMAP-Rule" id="MF_02126"/>
    </source>
</evidence>
<dbReference type="EMBL" id="CP000155">
    <property type="protein sequence ID" value="ABC28580.1"/>
    <property type="molecule type" value="Genomic_DNA"/>
</dbReference>
<dbReference type="FunFam" id="3.40.50.150:FF:000053">
    <property type="entry name" value="Release factor glutamine methyltransferase"/>
    <property type="match status" value="1"/>
</dbReference>
<dbReference type="NCBIfam" id="TIGR00536">
    <property type="entry name" value="hemK_fam"/>
    <property type="match status" value="1"/>
</dbReference>
<dbReference type="InterPro" id="IPR002052">
    <property type="entry name" value="DNA_methylase_N6_adenine_CS"/>
</dbReference>
<feature type="binding site" evidence="5">
    <location>
        <position position="139"/>
    </location>
    <ligand>
        <name>S-adenosyl-L-methionine</name>
        <dbReference type="ChEBI" id="CHEBI:59789"/>
    </ligand>
</feature>
<feature type="domain" description="Methyltransferase small" evidence="6">
    <location>
        <begin position="94"/>
        <end position="193"/>
    </location>
</feature>
<dbReference type="GO" id="GO:0003676">
    <property type="term" value="F:nucleic acid binding"/>
    <property type="evidence" value="ECO:0007669"/>
    <property type="project" value="InterPro"/>
</dbReference>
<dbReference type="GO" id="GO:0032259">
    <property type="term" value="P:methylation"/>
    <property type="evidence" value="ECO:0007669"/>
    <property type="project" value="UniProtKB-KW"/>
</dbReference>
<dbReference type="HOGENOM" id="CLU_018398_3_1_6"/>
<dbReference type="NCBIfam" id="TIGR03534">
    <property type="entry name" value="RF_mod_PrmC"/>
    <property type="match status" value="1"/>
</dbReference>
<comment type="similarity">
    <text evidence="5">Belongs to the protein N5-glutamine methyltransferase family. PrmC subfamily.</text>
</comment>
<comment type="function">
    <text evidence="5">Methylates the class 1 translation termination release factors RF1/PrfA and RF2/PrfB on the glutamine residue of the universally conserved GGQ motif.</text>
</comment>
<dbReference type="Proteomes" id="UP000000238">
    <property type="component" value="Chromosome"/>
</dbReference>
<protein>
    <recommendedName>
        <fullName evidence="5">Release factor glutamine methyltransferase</fullName>
        <shortName evidence="5">RF MTase</shortName>
        <ecNumber evidence="5">2.1.1.297</ecNumber>
    </recommendedName>
    <alternativeName>
        <fullName evidence="5">N5-glutamine methyltransferase PrmC</fullName>
    </alternativeName>
    <alternativeName>
        <fullName evidence="5">Protein-(glutamine-N5) MTase PrmC</fullName>
    </alternativeName>
    <alternativeName>
        <fullName evidence="5">Protein-glutamine N-methyltransferase PrmC</fullName>
    </alternativeName>
</protein>
<evidence type="ECO:0000259" key="7">
    <source>
        <dbReference type="Pfam" id="PF17827"/>
    </source>
</evidence>
<evidence type="ECO:0000259" key="6">
    <source>
        <dbReference type="Pfam" id="PF05175"/>
    </source>
</evidence>
<name>Q2SL94_HAHCH</name>
<dbReference type="STRING" id="349521.HCH_01734"/>
<dbReference type="OrthoDB" id="9800643at2"/>
<evidence type="ECO:0000256" key="3">
    <source>
        <dbReference type="ARBA" id="ARBA00022691"/>
    </source>
</evidence>
<dbReference type="InterPro" id="IPR004556">
    <property type="entry name" value="HemK-like"/>
</dbReference>
<dbReference type="KEGG" id="hch:HCH_01734"/>
<dbReference type="InterPro" id="IPR007848">
    <property type="entry name" value="Small_mtfrase_dom"/>
</dbReference>
<organism evidence="8 9">
    <name type="scientific">Hahella chejuensis (strain KCTC 2396)</name>
    <dbReference type="NCBI Taxonomy" id="349521"/>
    <lineage>
        <taxon>Bacteria</taxon>
        <taxon>Pseudomonadati</taxon>
        <taxon>Pseudomonadota</taxon>
        <taxon>Gammaproteobacteria</taxon>
        <taxon>Oceanospirillales</taxon>
        <taxon>Hahellaceae</taxon>
        <taxon>Hahella</taxon>
    </lineage>
</organism>
<feature type="binding site" evidence="5">
    <location>
        <position position="182"/>
    </location>
    <ligand>
        <name>S-adenosyl-L-methionine</name>
        <dbReference type="ChEBI" id="CHEBI:59789"/>
    </ligand>
</feature>
<dbReference type="PANTHER" id="PTHR18895:SF74">
    <property type="entry name" value="MTRF1L RELEASE FACTOR GLUTAMINE METHYLTRANSFERASE"/>
    <property type="match status" value="1"/>
</dbReference>
<dbReference type="Pfam" id="PF05175">
    <property type="entry name" value="MTS"/>
    <property type="match status" value="1"/>
</dbReference>
<gene>
    <name evidence="8" type="primary">hemK</name>
    <name evidence="5" type="synonym">prmC</name>
    <name evidence="8" type="ordered locus">HCH_01734</name>
</gene>
<feature type="binding site" evidence="5">
    <location>
        <begin position="116"/>
        <end position="120"/>
    </location>
    <ligand>
        <name>S-adenosyl-L-methionine</name>
        <dbReference type="ChEBI" id="CHEBI:59789"/>
    </ligand>
</feature>
<evidence type="ECO:0000256" key="2">
    <source>
        <dbReference type="ARBA" id="ARBA00022679"/>
    </source>
</evidence>
<feature type="binding site" evidence="5">
    <location>
        <position position="167"/>
    </location>
    <ligand>
        <name>S-adenosyl-L-methionine</name>
        <dbReference type="ChEBI" id="CHEBI:59789"/>
    </ligand>
</feature>
<dbReference type="PROSITE" id="PS00092">
    <property type="entry name" value="N6_MTASE"/>
    <property type="match status" value="1"/>
</dbReference>
<evidence type="ECO:0000256" key="4">
    <source>
        <dbReference type="ARBA" id="ARBA00048391"/>
    </source>
</evidence>
<dbReference type="GO" id="GO:0102559">
    <property type="term" value="F:peptide chain release factor N(5)-glutamine methyltransferase activity"/>
    <property type="evidence" value="ECO:0007669"/>
    <property type="project" value="UniProtKB-EC"/>
</dbReference>
<proteinExistence type="inferred from homology"/>
<dbReference type="InterPro" id="IPR029063">
    <property type="entry name" value="SAM-dependent_MTases_sf"/>
</dbReference>
<dbReference type="Gene3D" id="3.40.50.150">
    <property type="entry name" value="Vaccinia Virus protein VP39"/>
    <property type="match status" value="1"/>
</dbReference>
<accession>Q2SL94</accession>